<dbReference type="SUPFAM" id="SSF48403">
    <property type="entry name" value="Ankyrin repeat"/>
    <property type="match status" value="1"/>
</dbReference>
<dbReference type="PROSITE" id="PS50088">
    <property type="entry name" value="ANK_REPEAT"/>
    <property type="match status" value="1"/>
</dbReference>
<dbReference type="InterPro" id="IPR002110">
    <property type="entry name" value="Ankyrin_rpt"/>
</dbReference>
<comment type="caution">
    <text evidence="4">The sequence shown here is derived from an EMBL/GenBank/DDBJ whole genome shotgun (WGS) entry which is preliminary data.</text>
</comment>
<gene>
    <name evidence="4" type="ORF">Ciccas_000044</name>
</gene>
<name>A0ABD2QP50_9PLAT</name>
<evidence type="ECO:0000313" key="4">
    <source>
        <dbReference type="EMBL" id="KAL3321288.1"/>
    </source>
</evidence>
<accession>A0ABD2QP50</accession>
<sequence>MEMLLDNTPRLLDQPDINYDTALHKAAQAGHVSVVEFLLQKKSKFTKRNKSERSALDLAARNGHLDVVRILAIENKNRYGSKRIRVILVSPNE</sequence>
<dbReference type="Proteomes" id="UP001626550">
    <property type="component" value="Unassembled WGS sequence"/>
</dbReference>
<evidence type="ECO:0000256" key="1">
    <source>
        <dbReference type="ARBA" id="ARBA00022737"/>
    </source>
</evidence>
<keyword evidence="2 3" id="KW-0040">ANK repeat</keyword>
<proteinExistence type="predicted"/>
<evidence type="ECO:0000256" key="2">
    <source>
        <dbReference type="ARBA" id="ARBA00023043"/>
    </source>
</evidence>
<reference evidence="4 5" key="1">
    <citation type="submission" date="2024-11" db="EMBL/GenBank/DDBJ databases">
        <title>Adaptive evolution of stress response genes in parasites aligns with host niche diversity.</title>
        <authorList>
            <person name="Hahn C."/>
            <person name="Resl P."/>
        </authorList>
    </citation>
    <scope>NUCLEOTIDE SEQUENCE [LARGE SCALE GENOMIC DNA]</scope>
    <source>
        <strain evidence="4">EGGRZ-B1_66</strain>
        <tissue evidence="4">Body</tissue>
    </source>
</reference>
<dbReference type="SMART" id="SM00248">
    <property type="entry name" value="ANK"/>
    <property type="match status" value="2"/>
</dbReference>
<dbReference type="PROSITE" id="PS50297">
    <property type="entry name" value="ANK_REP_REGION"/>
    <property type="match status" value="1"/>
</dbReference>
<dbReference type="EMBL" id="JBJKFK010000002">
    <property type="protein sequence ID" value="KAL3321288.1"/>
    <property type="molecule type" value="Genomic_DNA"/>
</dbReference>
<dbReference type="PANTHER" id="PTHR24174:SF16">
    <property type="entry name" value="CASKIN-2"/>
    <property type="match status" value="1"/>
</dbReference>
<dbReference type="Gene3D" id="1.25.40.20">
    <property type="entry name" value="Ankyrin repeat-containing domain"/>
    <property type="match status" value="1"/>
</dbReference>
<keyword evidence="1" id="KW-0677">Repeat</keyword>
<evidence type="ECO:0000256" key="3">
    <source>
        <dbReference type="PROSITE-ProRule" id="PRU00023"/>
    </source>
</evidence>
<dbReference type="Pfam" id="PF12796">
    <property type="entry name" value="Ank_2"/>
    <property type="match status" value="1"/>
</dbReference>
<dbReference type="PANTHER" id="PTHR24174">
    <property type="entry name" value="ANKYRIN REPEAT AND STERILE ALPHA MOTIF DOMAIN-CONTAINING PROTEIN 1"/>
    <property type="match status" value="1"/>
</dbReference>
<dbReference type="InterPro" id="IPR036770">
    <property type="entry name" value="Ankyrin_rpt-contain_sf"/>
</dbReference>
<protein>
    <submittedName>
        <fullName evidence="4">Uncharacterized protein</fullName>
    </submittedName>
</protein>
<dbReference type="InterPro" id="IPR033635">
    <property type="entry name" value="ANKS1/Caskin"/>
</dbReference>
<feature type="repeat" description="ANK" evidence="3">
    <location>
        <begin position="18"/>
        <end position="50"/>
    </location>
</feature>
<organism evidence="4 5">
    <name type="scientific">Cichlidogyrus casuarinus</name>
    <dbReference type="NCBI Taxonomy" id="1844966"/>
    <lineage>
        <taxon>Eukaryota</taxon>
        <taxon>Metazoa</taxon>
        <taxon>Spiralia</taxon>
        <taxon>Lophotrochozoa</taxon>
        <taxon>Platyhelminthes</taxon>
        <taxon>Monogenea</taxon>
        <taxon>Monopisthocotylea</taxon>
        <taxon>Dactylogyridea</taxon>
        <taxon>Ancyrocephalidae</taxon>
        <taxon>Cichlidogyrus</taxon>
    </lineage>
</organism>
<evidence type="ECO:0000313" key="5">
    <source>
        <dbReference type="Proteomes" id="UP001626550"/>
    </source>
</evidence>
<dbReference type="AlphaFoldDB" id="A0ABD2QP50"/>
<keyword evidence="5" id="KW-1185">Reference proteome</keyword>